<evidence type="ECO:0000313" key="8">
    <source>
        <dbReference type="EMBL" id="CAF1535667.1"/>
    </source>
</evidence>
<organism evidence="8 11">
    <name type="scientific">Didymodactylos carnosus</name>
    <dbReference type="NCBI Taxonomy" id="1234261"/>
    <lineage>
        <taxon>Eukaryota</taxon>
        <taxon>Metazoa</taxon>
        <taxon>Spiralia</taxon>
        <taxon>Gnathifera</taxon>
        <taxon>Rotifera</taxon>
        <taxon>Eurotatoria</taxon>
        <taxon>Bdelloidea</taxon>
        <taxon>Philodinida</taxon>
        <taxon>Philodinidae</taxon>
        <taxon>Didymodactylos</taxon>
    </lineage>
</organism>
<dbReference type="SUPFAM" id="SSF103506">
    <property type="entry name" value="Mitochondrial carrier"/>
    <property type="match status" value="1"/>
</dbReference>
<reference evidence="8" key="1">
    <citation type="submission" date="2021-02" db="EMBL/GenBank/DDBJ databases">
        <authorList>
            <person name="Nowell W R."/>
        </authorList>
    </citation>
    <scope>NUCLEOTIDE SEQUENCE</scope>
</reference>
<dbReference type="EMBL" id="CAJOBC010090879">
    <property type="protein sequence ID" value="CAF4395431.1"/>
    <property type="molecule type" value="Genomic_DNA"/>
</dbReference>
<comment type="caution">
    <text evidence="8">The sequence shown here is derived from an EMBL/GenBank/DDBJ whole genome shotgun (WGS) entry which is preliminary data.</text>
</comment>
<sequence>MKNGSEPETGDEEEEQVNDNEEEQSEDETIPCDLMMQRLMVKPYYDRETPSGRYGVRNVIDSVYHKSGDGLRDFYKGYLITLAINVPFSSIIWTLYWRIQHHLEIILTRKFDYITSPLSDKKVSNRLGVRNQSI</sequence>
<evidence type="ECO:0000313" key="10">
    <source>
        <dbReference type="EMBL" id="CAF4395431.1"/>
    </source>
</evidence>
<dbReference type="EMBL" id="CAJNOQ010025276">
    <property type="protein sequence ID" value="CAF1535667.1"/>
    <property type="molecule type" value="Genomic_DNA"/>
</dbReference>
<dbReference type="GO" id="GO:0016020">
    <property type="term" value="C:membrane"/>
    <property type="evidence" value="ECO:0007669"/>
    <property type="project" value="UniProtKB-SubCell"/>
</dbReference>
<dbReference type="Proteomes" id="UP000682733">
    <property type="component" value="Unassembled WGS sequence"/>
</dbReference>
<evidence type="ECO:0000256" key="1">
    <source>
        <dbReference type="ARBA" id="ARBA00004141"/>
    </source>
</evidence>
<dbReference type="Proteomes" id="UP000677228">
    <property type="component" value="Unassembled WGS sequence"/>
</dbReference>
<comment type="subcellular location">
    <subcellularLocation>
        <location evidence="1">Membrane</location>
        <topology evidence="1">Multi-pass membrane protein</topology>
    </subcellularLocation>
</comment>
<gene>
    <name evidence="8" type="ORF">GPM918_LOCUS38319</name>
    <name evidence="7" type="ORF">OVA965_LOCUS34179</name>
    <name evidence="10" type="ORF">SRO942_LOCUS39135</name>
    <name evidence="9" type="ORF">TMI583_LOCUS35094</name>
</gene>
<dbReference type="AlphaFoldDB" id="A0A815VWP7"/>
<evidence type="ECO:0000256" key="3">
    <source>
        <dbReference type="ARBA" id="ARBA00022692"/>
    </source>
</evidence>
<evidence type="ECO:0000313" key="7">
    <source>
        <dbReference type="EMBL" id="CAF1434356.1"/>
    </source>
</evidence>
<dbReference type="Proteomes" id="UP000663829">
    <property type="component" value="Unassembled WGS sequence"/>
</dbReference>
<dbReference type="Pfam" id="PF00153">
    <property type="entry name" value="Mito_carr"/>
    <property type="match status" value="1"/>
</dbReference>
<keyword evidence="6" id="KW-1133">Transmembrane helix</keyword>
<evidence type="ECO:0000256" key="4">
    <source>
        <dbReference type="ARBA" id="ARBA00023136"/>
    </source>
</evidence>
<evidence type="ECO:0000256" key="5">
    <source>
        <dbReference type="SAM" id="MobiDB-lite"/>
    </source>
</evidence>
<comment type="similarity">
    <text evidence="2">Belongs to the mitochondrial carrier (TC 2.A.29) family.</text>
</comment>
<evidence type="ECO:0000256" key="2">
    <source>
        <dbReference type="ARBA" id="ARBA00006375"/>
    </source>
</evidence>
<feature type="transmembrane region" description="Helical" evidence="6">
    <location>
        <begin position="78"/>
        <end position="99"/>
    </location>
</feature>
<feature type="region of interest" description="Disordered" evidence="5">
    <location>
        <begin position="1"/>
        <end position="30"/>
    </location>
</feature>
<keyword evidence="11" id="KW-1185">Reference proteome</keyword>
<dbReference type="InterPro" id="IPR018108">
    <property type="entry name" value="MCP_transmembrane"/>
</dbReference>
<proteinExistence type="inferred from homology"/>
<keyword evidence="3 6" id="KW-0812">Transmembrane</keyword>
<protein>
    <submittedName>
        <fullName evidence="8">Uncharacterized protein</fullName>
    </submittedName>
</protein>
<name>A0A815VWP7_9BILA</name>
<keyword evidence="4 6" id="KW-0472">Membrane</keyword>
<dbReference type="OrthoDB" id="250329at2759"/>
<accession>A0A815VWP7</accession>
<feature type="compositionally biased region" description="Acidic residues" evidence="5">
    <location>
        <begin position="8"/>
        <end position="30"/>
    </location>
</feature>
<evidence type="ECO:0000256" key="6">
    <source>
        <dbReference type="SAM" id="Phobius"/>
    </source>
</evidence>
<dbReference type="InterPro" id="IPR023395">
    <property type="entry name" value="MCP_dom_sf"/>
</dbReference>
<evidence type="ECO:0000313" key="11">
    <source>
        <dbReference type="Proteomes" id="UP000663829"/>
    </source>
</evidence>
<dbReference type="EMBL" id="CAJNOK010028411">
    <property type="protein sequence ID" value="CAF1434356.1"/>
    <property type="molecule type" value="Genomic_DNA"/>
</dbReference>
<dbReference type="Gene3D" id="1.50.40.10">
    <property type="entry name" value="Mitochondrial carrier domain"/>
    <property type="match status" value="1"/>
</dbReference>
<dbReference type="Proteomes" id="UP000681722">
    <property type="component" value="Unassembled WGS sequence"/>
</dbReference>
<dbReference type="EMBL" id="CAJOBA010050211">
    <property type="protein sequence ID" value="CAF4231982.1"/>
    <property type="molecule type" value="Genomic_DNA"/>
</dbReference>
<evidence type="ECO:0000313" key="9">
    <source>
        <dbReference type="EMBL" id="CAF4231982.1"/>
    </source>
</evidence>